<proteinExistence type="predicted"/>
<dbReference type="Proteomes" id="UP001177021">
    <property type="component" value="Unassembled WGS sequence"/>
</dbReference>
<dbReference type="EMBL" id="CASHSV030000716">
    <property type="protein sequence ID" value="CAJ2672833.1"/>
    <property type="molecule type" value="Genomic_DNA"/>
</dbReference>
<gene>
    <name evidence="1" type="ORF">MILVUS5_LOCUS36407</name>
</gene>
<reference evidence="1" key="1">
    <citation type="submission" date="2023-10" db="EMBL/GenBank/DDBJ databases">
        <authorList>
            <person name="Rodriguez Cubillos JULIANA M."/>
            <person name="De Vega J."/>
        </authorList>
    </citation>
    <scope>NUCLEOTIDE SEQUENCE</scope>
</reference>
<protein>
    <submittedName>
        <fullName evidence="1">Uncharacterized protein</fullName>
    </submittedName>
</protein>
<comment type="caution">
    <text evidence="1">The sequence shown here is derived from an EMBL/GenBank/DDBJ whole genome shotgun (WGS) entry which is preliminary data.</text>
</comment>
<organism evidence="1 2">
    <name type="scientific">Trifolium pratense</name>
    <name type="common">Red clover</name>
    <dbReference type="NCBI Taxonomy" id="57577"/>
    <lineage>
        <taxon>Eukaryota</taxon>
        <taxon>Viridiplantae</taxon>
        <taxon>Streptophyta</taxon>
        <taxon>Embryophyta</taxon>
        <taxon>Tracheophyta</taxon>
        <taxon>Spermatophyta</taxon>
        <taxon>Magnoliopsida</taxon>
        <taxon>eudicotyledons</taxon>
        <taxon>Gunneridae</taxon>
        <taxon>Pentapetalae</taxon>
        <taxon>rosids</taxon>
        <taxon>fabids</taxon>
        <taxon>Fabales</taxon>
        <taxon>Fabaceae</taxon>
        <taxon>Papilionoideae</taxon>
        <taxon>50 kb inversion clade</taxon>
        <taxon>NPAAA clade</taxon>
        <taxon>Hologalegina</taxon>
        <taxon>IRL clade</taxon>
        <taxon>Trifolieae</taxon>
        <taxon>Trifolium</taxon>
    </lineage>
</organism>
<name>A0ACB0LWM2_TRIPR</name>
<evidence type="ECO:0000313" key="2">
    <source>
        <dbReference type="Proteomes" id="UP001177021"/>
    </source>
</evidence>
<keyword evidence="2" id="KW-1185">Reference proteome</keyword>
<evidence type="ECO:0000313" key="1">
    <source>
        <dbReference type="EMBL" id="CAJ2672833.1"/>
    </source>
</evidence>
<accession>A0ACB0LWM2</accession>
<sequence>MDQEIEVSPFFLCPISLELMKDPVTVSTGITYDRQSIEKWLFSSQNQTCPVTKQQLTHDDDNDLIILTPNHTLRRLIQAWCTINTSYGIQRIPTPKPPTTKSLIEKHLKDASDSSDSPHLLIQSLKNLKTIASESETNRRCIESAGAVEFLASIVTKNNTSSSSSCPSSTTEFEVESTILDDDDGFSFDFRVDAEDEAVNILYNLHLTEQGLITLLNFKNGEFLESLMRLLQKGNYDSRTYSVSLLKSISKVADPTKLANLKTEFFVELVQLLKDQISKKASKATLQTLIQVVEFGRNRVKAIESGCVNVLIELLLDCKERKPCEMILVLLEKLCQCADGRYELLSHGCGLAIVSKKILRVSTLANDRAVRILLSISRFSATHFVVQEMVRIGVVAKLCLVLEVDSGNKAKEKAREILKLHAKSWRNSHCIPFNLLASYPTS</sequence>